<name>A0A9Q8P970_PASFU</name>
<evidence type="ECO:0000256" key="1">
    <source>
        <dbReference type="SAM" id="SignalP"/>
    </source>
</evidence>
<organism evidence="2 3">
    <name type="scientific">Passalora fulva</name>
    <name type="common">Tomato leaf mold</name>
    <name type="synonym">Cladosporium fulvum</name>
    <dbReference type="NCBI Taxonomy" id="5499"/>
    <lineage>
        <taxon>Eukaryota</taxon>
        <taxon>Fungi</taxon>
        <taxon>Dikarya</taxon>
        <taxon>Ascomycota</taxon>
        <taxon>Pezizomycotina</taxon>
        <taxon>Dothideomycetes</taxon>
        <taxon>Dothideomycetidae</taxon>
        <taxon>Mycosphaerellales</taxon>
        <taxon>Mycosphaerellaceae</taxon>
        <taxon>Fulvia</taxon>
    </lineage>
</organism>
<proteinExistence type="predicted"/>
<keyword evidence="1" id="KW-0732">Signal</keyword>
<protein>
    <recommendedName>
        <fullName evidence="4">Secreted protein</fullName>
    </recommendedName>
</protein>
<evidence type="ECO:0008006" key="4">
    <source>
        <dbReference type="Google" id="ProtNLM"/>
    </source>
</evidence>
<feature type="signal peptide" evidence="1">
    <location>
        <begin position="1"/>
        <end position="24"/>
    </location>
</feature>
<evidence type="ECO:0000313" key="3">
    <source>
        <dbReference type="Proteomes" id="UP000756132"/>
    </source>
</evidence>
<keyword evidence="3" id="KW-1185">Reference proteome</keyword>
<dbReference type="AlphaFoldDB" id="A0A9Q8P970"/>
<feature type="chain" id="PRO_5040487753" description="Secreted protein" evidence="1">
    <location>
        <begin position="25"/>
        <end position="163"/>
    </location>
</feature>
<gene>
    <name evidence="2" type="ORF">CLAFUR5_05537</name>
</gene>
<dbReference type="Proteomes" id="UP000756132">
    <property type="component" value="Chromosome 5"/>
</dbReference>
<dbReference type="KEGG" id="ffu:CLAFUR5_05537"/>
<dbReference type="EMBL" id="CP090167">
    <property type="protein sequence ID" value="UJO17985.1"/>
    <property type="molecule type" value="Genomic_DNA"/>
</dbReference>
<dbReference type="RefSeq" id="XP_047762351.1">
    <property type="nucleotide sequence ID" value="XM_047904685.1"/>
</dbReference>
<sequence>MRLKILGLLIPLALLTLFARLVSAGYHFQINVQRMKPNSLCPEGKTGKRVVINSKEGHNCYTWKEHEVFNGFAYGVAGYSEWKAPKPEEYGRCIIHSYEGPFCTGRYLGGIDHANVPTQPWAAGIGGCFQSQVDPSDPYDRPGMTRSMSLTCHKKADRGLLIK</sequence>
<accession>A0A9Q8P970</accession>
<dbReference type="GeneID" id="71985415"/>
<reference evidence="2" key="2">
    <citation type="journal article" date="2022" name="Microb. Genom.">
        <title>A chromosome-scale genome assembly of the tomato pathogen Cladosporium fulvum reveals a compartmentalized genome architecture and the presence of a dispensable chromosome.</title>
        <authorList>
            <person name="Zaccaron A.Z."/>
            <person name="Chen L.H."/>
            <person name="Samaras A."/>
            <person name="Stergiopoulos I."/>
        </authorList>
    </citation>
    <scope>NUCLEOTIDE SEQUENCE</scope>
    <source>
        <strain evidence="2">Race5_Kim</strain>
    </source>
</reference>
<dbReference type="OMA" id="NRICTEP"/>
<reference evidence="2" key="1">
    <citation type="submission" date="2021-12" db="EMBL/GenBank/DDBJ databases">
        <authorList>
            <person name="Zaccaron A."/>
            <person name="Stergiopoulos I."/>
        </authorList>
    </citation>
    <scope>NUCLEOTIDE SEQUENCE</scope>
    <source>
        <strain evidence="2">Race5_Kim</strain>
    </source>
</reference>
<evidence type="ECO:0000313" key="2">
    <source>
        <dbReference type="EMBL" id="UJO17985.1"/>
    </source>
</evidence>